<dbReference type="Pfam" id="PF00209">
    <property type="entry name" value="SNF"/>
    <property type="match status" value="2"/>
</dbReference>
<evidence type="ECO:0000256" key="4">
    <source>
        <dbReference type="ARBA" id="ARBA00022989"/>
    </source>
</evidence>
<dbReference type="SUPFAM" id="SSF161070">
    <property type="entry name" value="SNF-like"/>
    <property type="match status" value="1"/>
</dbReference>
<feature type="transmembrane region" description="Helical" evidence="6">
    <location>
        <begin position="220"/>
        <end position="237"/>
    </location>
</feature>
<dbReference type="InterPro" id="IPR037272">
    <property type="entry name" value="SNS_sf"/>
</dbReference>
<feature type="transmembrane region" description="Helical" evidence="6">
    <location>
        <begin position="249"/>
        <end position="272"/>
    </location>
</feature>
<comment type="caution">
    <text evidence="7">The sequence shown here is derived from an EMBL/GenBank/DDBJ whole genome shotgun (WGS) entry which is preliminary data.</text>
</comment>
<accession>A0A832G7L8</accession>
<dbReference type="PANTHER" id="PTHR42948:SF1">
    <property type="entry name" value="TRANSPORTER"/>
    <property type="match status" value="1"/>
</dbReference>
<feature type="transmembrane region" description="Helical" evidence="6">
    <location>
        <begin position="350"/>
        <end position="366"/>
    </location>
</feature>
<keyword evidence="5 6" id="KW-0472">Membrane</keyword>
<reference evidence="7" key="1">
    <citation type="journal article" date="2020" name="mSystems">
        <title>Genome- and Community-Level Interaction Insights into Carbon Utilization and Element Cycling Functions of Hydrothermarchaeota in Hydrothermal Sediment.</title>
        <authorList>
            <person name="Zhou Z."/>
            <person name="Liu Y."/>
            <person name="Xu W."/>
            <person name="Pan J."/>
            <person name="Luo Z.H."/>
            <person name="Li M."/>
        </authorList>
    </citation>
    <scope>NUCLEOTIDE SEQUENCE [LARGE SCALE GENOMIC DNA]</scope>
    <source>
        <strain evidence="7">SpSt-500</strain>
    </source>
</reference>
<dbReference type="PANTHER" id="PTHR42948">
    <property type="entry name" value="TRANSPORTER"/>
    <property type="match status" value="1"/>
</dbReference>
<feature type="transmembrane region" description="Helical" evidence="6">
    <location>
        <begin position="134"/>
        <end position="156"/>
    </location>
</feature>
<dbReference type="AlphaFoldDB" id="A0A832G7L8"/>
<comment type="subcellular location">
    <subcellularLocation>
        <location evidence="1">Membrane</location>
        <topology evidence="1">Multi-pass membrane protein</topology>
    </subcellularLocation>
</comment>
<feature type="transmembrane region" description="Helical" evidence="6">
    <location>
        <begin position="168"/>
        <end position="187"/>
    </location>
</feature>
<dbReference type="InterPro" id="IPR000175">
    <property type="entry name" value="Na/ntran_symport"/>
</dbReference>
<keyword evidence="4 6" id="KW-1133">Transmembrane helix</keyword>
<dbReference type="CDD" id="cd10324">
    <property type="entry name" value="SLC6sbd"/>
    <property type="match status" value="1"/>
</dbReference>
<feature type="transmembrane region" description="Helical" evidence="6">
    <location>
        <begin position="307"/>
        <end position="330"/>
    </location>
</feature>
<dbReference type="EMBL" id="DSVI01000011">
    <property type="protein sequence ID" value="HGT48267.1"/>
    <property type="molecule type" value="Genomic_DNA"/>
</dbReference>
<evidence type="ECO:0000256" key="5">
    <source>
        <dbReference type="ARBA" id="ARBA00023136"/>
    </source>
</evidence>
<evidence type="ECO:0000313" key="7">
    <source>
        <dbReference type="EMBL" id="HGT48267.1"/>
    </source>
</evidence>
<feature type="transmembrane region" description="Helical" evidence="6">
    <location>
        <begin position="43"/>
        <end position="64"/>
    </location>
</feature>
<evidence type="ECO:0000256" key="6">
    <source>
        <dbReference type="SAM" id="Phobius"/>
    </source>
</evidence>
<sequence>MKQQEFFSSRWALIISVLGIAVGTGNIWRFSRVVAQNGGGSFLIPWVIFLLLWSVPLIIAEFAIGKYARLGPIGAFGKIAGKNFSWMGAFIVMVATGIMFYYSVVTGWCLRYFFSAASGNLMSVDNHLDYWNNFASGNLPLLFHFISVSIVAYIVYRGITNGIEKFSKILVPTLLIILFGLFVRAITLPGASEGIKYFFTPDINIILDYKVWLNALTQNAWDTGAGWGLIMTYAIYMRHKEDISLNASLIAFGNNSISLIAGITIFSTVFALSSVDAMQQISQSGPANTGLTFIYLPKLFGQLSESIFINSIFASAFFLALFFAALTSLISMVELATRTLIDFNVGRRKAIILVSVICFLLGLPSANNMNVLINQDWVWGVGLLVSGAFIAFAILRFGVDRFRTEVINGIGSDVKIGIWYNAIIKYLIPVQVIVLVSWWMISSVSWDPEWWNPFHTENAGTALFQWGLVIIIFIIFNNYMYKKTVENNK</sequence>
<proteinExistence type="predicted"/>
<dbReference type="PRINTS" id="PR00176">
    <property type="entry name" value="NANEUSMPORT"/>
</dbReference>
<dbReference type="NCBIfam" id="NF037979">
    <property type="entry name" value="Na_transp"/>
    <property type="match status" value="1"/>
</dbReference>
<keyword evidence="3 6" id="KW-0812">Transmembrane</keyword>
<protein>
    <submittedName>
        <fullName evidence="7">Sodium-dependent transporter</fullName>
    </submittedName>
</protein>
<gene>
    <name evidence="7" type="ORF">ENS56_09540</name>
</gene>
<organism evidence="7">
    <name type="scientific">Ignavibacterium album</name>
    <dbReference type="NCBI Taxonomy" id="591197"/>
    <lineage>
        <taxon>Bacteria</taxon>
        <taxon>Pseudomonadati</taxon>
        <taxon>Ignavibacteriota</taxon>
        <taxon>Ignavibacteria</taxon>
        <taxon>Ignavibacteriales</taxon>
        <taxon>Ignavibacteriaceae</taxon>
        <taxon>Ignavibacterium</taxon>
    </lineage>
</organism>
<dbReference type="GO" id="GO:0016020">
    <property type="term" value="C:membrane"/>
    <property type="evidence" value="ECO:0007669"/>
    <property type="project" value="UniProtKB-SubCell"/>
</dbReference>
<name>A0A832G7L8_9BACT</name>
<feature type="transmembrane region" description="Helical" evidence="6">
    <location>
        <begin position="418"/>
        <end position="441"/>
    </location>
</feature>
<keyword evidence="2" id="KW-0813">Transport</keyword>
<evidence type="ECO:0000256" key="1">
    <source>
        <dbReference type="ARBA" id="ARBA00004141"/>
    </source>
</evidence>
<feature type="transmembrane region" description="Helical" evidence="6">
    <location>
        <begin position="12"/>
        <end position="31"/>
    </location>
</feature>
<feature type="transmembrane region" description="Helical" evidence="6">
    <location>
        <begin position="378"/>
        <end position="397"/>
    </location>
</feature>
<evidence type="ECO:0000256" key="2">
    <source>
        <dbReference type="ARBA" id="ARBA00022448"/>
    </source>
</evidence>
<evidence type="ECO:0000256" key="3">
    <source>
        <dbReference type="ARBA" id="ARBA00022692"/>
    </source>
</evidence>
<feature type="transmembrane region" description="Helical" evidence="6">
    <location>
        <begin position="84"/>
        <end position="114"/>
    </location>
</feature>
<feature type="transmembrane region" description="Helical" evidence="6">
    <location>
        <begin position="461"/>
        <end position="481"/>
    </location>
</feature>
<dbReference type="PROSITE" id="PS50267">
    <property type="entry name" value="NA_NEUROTRAN_SYMP_3"/>
    <property type="match status" value="1"/>
</dbReference>